<dbReference type="FunCoup" id="B3RXR9">
    <property type="interactions" value="1526"/>
</dbReference>
<dbReference type="InterPro" id="IPR026015">
    <property type="entry name" value="ATP_synth_OSCP/delta_N_sf"/>
</dbReference>
<keyword evidence="5" id="KW-0406">Ion transport</keyword>
<comment type="subcellular location">
    <subcellularLocation>
        <location evidence="1">Membrane</location>
    </subcellularLocation>
</comment>
<evidence type="ECO:0000256" key="3">
    <source>
        <dbReference type="ARBA" id="ARBA00022448"/>
    </source>
</evidence>
<evidence type="ECO:0000256" key="4">
    <source>
        <dbReference type="ARBA" id="ARBA00022781"/>
    </source>
</evidence>
<dbReference type="PhylomeDB" id="B3RXR9"/>
<dbReference type="eggNOG" id="KOG1662">
    <property type="taxonomic scope" value="Eukaryota"/>
</dbReference>
<dbReference type="AlphaFoldDB" id="B3RXR9"/>
<dbReference type="InterPro" id="IPR000711">
    <property type="entry name" value="ATPase_OSCP/dsu"/>
</dbReference>
<dbReference type="KEGG" id="tad:TRIADDRAFT_63937"/>
<dbReference type="STRING" id="10228.B3RXR9"/>
<evidence type="ECO:0000256" key="1">
    <source>
        <dbReference type="ARBA" id="ARBA00004370"/>
    </source>
</evidence>
<dbReference type="Pfam" id="PF00213">
    <property type="entry name" value="OSCP"/>
    <property type="match status" value="1"/>
</dbReference>
<dbReference type="GO" id="GO:0016020">
    <property type="term" value="C:membrane"/>
    <property type="evidence" value="ECO:0007669"/>
    <property type="project" value="UniProtKB-SubCell"/>
</dbReference>
<evidence type="ECO:0000256" key="6">
    <source>
        <dbReference type="ARBA" id="ARBA00023136"/>
    </source>
</evidence>
<keyword evidence="6" id="KW-0472">Membrane</keyword>
<dbReference type="Gene3D" id="1.10.520.20">
    <property type="entry name" value="N-terminal domain of the delta subunit of the F1F0-ATP synthase"/>
    <property type="match status" value="1"/>
</dbReference>
<dbReference type="OMA" id="MVDNIQD"/>
<name>B3RXR9_TRIAD</name>
<reference evidence="9 10" key="1">
    <citation type="journal article" date="2008" name="Nature">
        <title>The Trichoplax genome and the nature of placozoans.</title>
        <authorList>
            <person name="Srivastava M."/>
            <person name="Begovic E."/>
            <person name="Chapman J."/>
            <person name="Putnam N.H."/>
            <person name="Hellsten U."/>
            <person name="Kawashima T."/>
            <person name="Kuo A."/>
            <person name="Mitros T."/>
            <person name="Salamov A."/>
            <person name="Carpenter M.L."/>
            <person name="Signorovitch A.Y."/>
            <person name="Moreno M.A."/>
            <person name="Kamm K."/>
            <person name="Grimwood J."/>
            <person name="Schmutz J."/>
            <person name="Shapiro H."/>
            <person name="Grigoriev I.V."/>
            <person name="Buss L.W."/>
            <person name="Schierwater B."/>
            <person name="Dellaporta S.L."/>
            <person name="Rokhsar D.S."/>
        </authorList>
    </citation>
    <scope>NUCLEOTIDE SEQUENCE [LARGE SCALE GENOMIC DNA]</scope>
    <source>
        <strain evidence="9 10">Grell-BS-1999</strain>
    </source>
</reference>
<evidence type="ECO:0000313" key="10">
    <source>
        <dbReference type="Proteomes" id="UP000009022"/>
    </source>
</evidence>
<keyword evidence="3" id="KW-0813">Transport</keyword>
<dbReference type="GO" id="GO:0046933">
    <property type="term" value="F:proton-transporting ATP synthase activity, rotational mechanism"/>
    <property type="evidence" value="ECO:0007669"/>
    <property type="project" value="InterPro"/>
</dbReference>
<dbReference type="RefSeq" id="XP_002112795.1">
    <property type="nucleotide sequence ID" value="XM_002112759.1"/>
</dbReference>
<evidence type="ECO:0000256" key="2">
    <source>
        <dbReference type="ARBA" id="ARBA00007046"/>
    </source>
</evidence>
<organism evidence="9 10">
    <name type="scientific">Trichoplax adhaerens</name>
    <name type="common">Trichoplax reptans</name>
    <dbReference type="NCBI Taxonomy" id="10228"/>
    <lineage>
        <taxon>Eukaryota</taxon>
        <taxon>Metazoa</taxon>
        <taxon>Placozoa</taxon>
        <taxon>Uniplacotomia</taxon>
        <taxon>Trichoplacea</taxon>
        <taxon>Trichoplacidae</taxon>
        <taxon>Trichoplax</taxon>
    </lineage>
</organism>
<protein>
    <recommendedName>
        <fullName evidence="8">Oligomycin sensitivity conferral protein</fullName>
    </recommendedName>
</protein>
<dbReference type="HOGENOM" id="CLU_085114_0_0_1"/>
<dbReference type="Proteomes" id="UP000009022">
    <property type="component" value="Unassembled WGS sequence"/>
</dbReference>
<gene>
    <name evidence="9" type="ORF">TRIADDRAFT_63937</name>
</gene>
<dbReference type="NCBIfam" id="TIGR01145">
    <property type="entry name" value="ATP_synt_delta"/>
    <property type="match status" value="1"/>
</dbReference>
<evidence type="ECO:0000313" key="9">
    <source>
        <dbReference type="EMBL" id="EDV24905.1"/>
    </source>
</evidence>
<dbReference type="PRINTS" id="PR00125">
    <property type="entry name" value="ATPASEDELTA"/>
</dbReference>
<evidence type="ECO:0000256" key="5">
    <source>
        <dbReference type="ARBA" id="ARBA00023065"/>
    </source>
</evidence>
<dbReference type="SUPFAM" id="SSF47928">
    <property type="entry name" value="N-terminal domain of the delta subunit of the F1F0-ATP synthase"/>
    <property type="match status" value="1"/>
</dbReference>
<comment type="similarity">
    <text evidence="2">Belongs to the ATPase delta chain family.</text>
</comment>
<dbReference type="EMBL" id="DS985245">
    <property type="protein sequence ID" value="EDV24905.1"/>
    <property type="molecule type" value="Genomic_DNA"/>
</dbReference>
<sequence>MASQVFRATRMAANVPISQAGLAVRCLSTSSVHSDLAKAPIKVFGVQGRYAHAIYSAATKQKCLEKVEKDLMDMKQSIDSDIQLERLIANPFMKRQVKRGVLEELLRKRNAHELSLKVFGTLSENNRLGSASEIIEAFSRIMEAHRGEVRCTITTAKKLNNDQLKNVKDSLQGFIAKNQKLQIATEVDPKIIGGMIVDIDDKYIDMSIASRIKKVMKAMNTAT</sequence>
<keyword evidence="7" id="KW-0066">ATP synthesis</keyword>
<dbReference type="GO" id="GO:0005739">
    <property type="term" value="C:mitochondrion"/>
    <property type="evidence" value="ECO:0007669"/>
    <property type="project" value="GOC"/>
</dbReference>
<proteinExistence type="inferred from homology"/>
<dbReference type="GeneID" id="6753581"/>
<dbReference type="GO" id="GO:0042776">
    <property type="term" value="P:proton motive force-driven mitochondrial ATP synthesis"/>
    <property type="evidence" value="ECO:0000318"/>
    <property type="project" value="GO_Central"/>
</dbReference>
<dbReference type="CTD" id="6753581"/>
<accession>B3RXR9</accession>
<dbReference type="PANTHER" id="PTHR11910">
    <property type="entry name" value="ATP SYNTHASE DELTA CHAIN"/>
    <property type="match status" value="1"/>
</dbReference>
<evidence type="ECO:0000256" key="7">
    <source>
        <dbReference type="ARBA" id="ARBA00023310"/>
    </source>
</evidence>
<dbReference type="OrthoDB" id="1262810at2759"/>
<dbReference type="InParanoid" id="B3RXR9"/>
<keyword evidence="10" id="KW-1185">Reference proteome</keyword>
<dbReference type="HAMAP" id="MF_01416">
    <property type="entry name" value="ATP_synth_delta_bact"/>
    <property type="match status" value="1"/>
</dbReference>
<evidence type="ECO:0000256" key="8">
    <source>
        <dbReference type="ARBA" id="ARBA00033369"/>
    </source>
</evidence>
<keyword evidence="4" id="KW-0375">Hydrogen ion transport</keyword>